<dbReference type="Pfam" id="PF04727">
    <property type="entry name" value="ELMO_CED12"/>
    <property type="match status" value="1"/>
</dbReference>
<accession>A0A8I6REA8</accession>
<dbReference type="PANTHER" id="PTHR12771:SF2">
    <property type="entry name" value="ELMO DOMAIN-CONTAINING PROTEIN 3"/>
    <property type="match status" value="1"/>
</dbReference>
<dbReference type="PANTHER" id="PTHR12771">
    <property type="entry name" value="ENGULFMENT AND CELL MOTILITY"/>
    <property type="match status" value="1"/>
</dbReference>
<feature type="domain" description="ELMO" evidence="3">
    <location>
        <begin position="127"/>
        <end position="280"/>
    </location>
</feature>
<feature type="transmembrane region" description="Helical" evidence="2">
    <location>
        <begin position="236"/>
        <end position="256"/>
    </location>
</feature>
<evidence type="ECO:0000313" key="5">
    <source>
        <dbReference type="Proteomes" id="UP000494040"/>
    </source>
</evidence>
<keyword evidence="5" id="KW-1185">Reference proteome</keyword>
<reference evidence="4" key="1">
    <citation type="submission" date="2022-01" db="UniProtKB">
        <authorList>
            <consortium name="EnsemblMetazoa"/>
        </authorList>
    </citation>
    <scope>IDENTIFICATION</scope>
</reference>
<protein>
    <recommendedName>
        <fullName evidence="3">ELMO domain-containing protein</fullName>
    </recommendedName>
</protein>
<keyword evidence="2" id="KW-0812">Transmembrane</keyword>
<evidence type="ECO:0000256" key="2">
    <source>
        <dbReference type="SAM" id="Phobius"/>
    </source>
</evidence>
<dbReference type="KEGG" id="clec:106662560"/>
<dbReference type="AlphaFoldDB" id="A0A8I6REA8"/>
<dbReference type="Proteomes" id="UP000494040">
    <property type="component" value="Unassembled WGS sequence"/>
</dbReference>
<dbReference type="InterPro" id="IPR006816">
    <property type="entry name" value="ELMO_dom"/>
</dbReference>
<dbReference type="GeneID" id="106662560"/>
<evidence type="ECO:0000313" key="4">
    <source>
        <dbReference type="EnsemblMetazoa" id="XP_014242230.1"/>
    </source>
</evidence>
<dbReference type="RefSeq" id="XP_014242229.1">
    <property type="nucleotide sequence ID" value="XM_014386743.2"/>
</dbReference>
<dbReference type="EnsemblMetazoa" id="XM_014386743.2">
    <property type="protein sequence ID" value="XP_014242229.1"/>
    <property type="gene ID" value="LOC106662560"/>
</dbReference>
<sequence length="296" mass="33649">MASVINGTKMLRENLQEGDTDDRGHAKTREEAEVEWTLVPNIIGRCASNKRNINLSLASPVVTVEEAVQHFRSLDLPKQCAKISSDKSKLAELVCWLKFPHLNEELHEEVILLNSQMQSGLNWSDKVQFRAMQTLYRKLSGAKIDCPQRGSHWQLIGFQGNDPATDFRGVGLFGLLQFLYLTSEDLLPLGHRLYKVANSDTQPFPLAVLSLNVTNIVWNIFNSGKLNRECNNRKSVITTLNSFYAALMVFIFNIWITQKKTIKDSGYLLKDAEKYCGKNVKKVLKDLSKNLLKYEK</sequence>
<organism evidence="4 5">
    <name type="scientific">Cimex lectularius</name>
    <name type="common">Bed bug</name>
    <name type="synonym">Acanthia lectularia</name>
    <dbReference type="NCBI Taxonomy" id="79782"/>
    <lineage>
        <taxon>Eukaryota</taxon>
        <taxon>Metazoa</taxon>
        <taxon>Ecdysozoa</taxon>
        <taxon>Arthropoda</taxon>
        <taxon>Hexapoda</taxon>
        <taxon>Insecta</taxon>
        <taxon>Pterygota</taxon>
        <taxon>Neoptera</taxon>
        <taxon>Paraneoptera</taxon>
        <taxon>Hemiptera</taxon>
        <taxon>Heteroptera</taxon>
        <taxon>Panheteroptera</taxon>
        <taxon>Cimicomorpha</taxon>
        <taxon>Cimicidae</taxon>
        <taxon>Cimex</taxon>
    </lineage>
</organism>
<dbReference type="OrthoDB" id="67155at2759"/>
<feature type="region of interest" description="Disordered" evidence="1">
    <location>
        <begin position="1"/>
        <end position="29"/>
    </location>
</feature>
<dbReference type="EnsemblMetazoa" id="XM_014386744.2">
    <property type="protein sequence ID" value="XP_014242230.1"/>
    <property type="gene ID" value="LOC106662560"/>
</dbReference>
<name>A0A8I6REA8_CIMLE</name>
<keyword evidence="2" id="KW-0472">Membrane</keyword>
<dbReference type="OMA" id="PIDWRIA"/>
<dbReference type="PROSITE" id="PS51335">
    <property type="entry name" value="ELMO"/>
    <property type="match status" value="1"/>
</dbReference>
<evidence type="ECO:0000259" key="3">
    <source>
        <dbReference type="PROSITE" id="PS51335"/>
    </source>
</evidence>
<feature type="compositionally biased region" description="Basic and acidic residues" evidence="1">
    <location>
        <begin position="10"/>
        <end position="29"/>
    </location>
</feature>
<proteinExistence type="predicted"/>
<evidence type="ECO:0000256" key="1">
    <source>
        <dbReference type="SAM" id="MobiDB-lite"/>
    </source>
</evidence>
<dbReference type="InterPro" id="IPR050868">
    <property type="entry name" value="ELMO_domain-containing"/>
</dbReference>
<dbReference type="RefSeq" id="XP_014242230.1">
    <property type="nucleotide sequence ID" value="XM_014386744.2"/>
</dbReference>
<keyword evidence="2" id="KW-1133">Transmembrane helix</keyword>